<dbReference type="EMBL" id="FO082056">
    <property type="protein sequence ID" value="CCE78889.1"/>
    <property type="molecule type" value="Genomic_DNA"/>
</dbReference>
<dbReference type="AlphaFoldDB" id="G8YQF4"/>
<organism evidence="1 2">
    <name type="scientific">Pichia sorbitophila (strain ATCC MYA-4447 / BCRC 22081 / CBS 7064 / NBRC 10061 / NRRL Y-12695)</name>
    <name type="common">Hybrid yeast</name>
    <dbReference type="NCBI Taxonomy" id="559304"/>
    <lineage>
        <taxon>Eukaryota</taxon>
        <taxon>Fungi</taxon>
        <taxon>Dikarya</taxon>
        <taxon>Ascomycota</taxon>
        <taxon>Saccharomycotina</taxon>
        <taxon>Pichiomycetes</taxon>
        <taxon>Debaryomycetaceae</taxon>
        <taxon>Millerozyma</taxon>
    </lineage>
</organism>
<protein>
    <submittedName>
        <fullName evidence="1">Piso0_000923 protein</fullName>
    </submittedName>
</protein>
<keyword evidence="2" id="KW-1185">Reference proteome</keyword>
<dbReference type="InParanoid" id="G8YQF4"/>
<dbReference type="Proteomes" id="UP000005222">
    <property type="component" value="Chromosome D"/>
</dbReference>
<evidence type="ECO:0000313" key="2">
    <source>
        <dbReference type="Proteomes" id="UP000005222"/>
    </source>
</evidence>
<reference evidence="1 2" key="1">
    <citation type="journal article" date="2012" name="G3 (Bethesda)">
        <title>Pichia sorbitophila, an interspecies yeast hybrid reveals early steps of genome resolution following polyploidization.</title>
        <authorList>
            <person name="Leh Louis V."/>
            <person name="Despons L."/>
            <person name="Friedrich A."/>
            <person name="Martin T."/>
            <person name="Durrens P."/>
            <person name="Casaregola S."/>
            <person name="Neuveglise C."/>
            <person name="Fairhead C."/>
            <person name="Marck C."/>
            <person name="Cruz J.A."/>
            <person name="Straub M.L."/>
            <person name="Kugler V."/>
            <person name="Sacerdot C."/>
            <person name="Uzunov Z."/>
            <person name="Thierry A."/>
            <person name="Weiss S."/>
            <person name="Bleykasten C."/>
            <person name="De Montigny J."/>
            <person name="Jacques N."/>
            <person name="Jung P."/>
            <person name="Lemaire M."/>
            <person name="Mallet S."/>
            <person name="Morel G."/>
            <person name="Richard G.F."/>
            <person name="Sarkar A."/>
            <person name="Savel G."/>
            <person name="Schacherer J."/>
            <person name="Seret M.L."/>
            <person name="Talla E."/>
            <person name="Samson G."/>
            <person name="Jubin C."/>
            <person name="Poulain J."/>
            <person name="Vacherie B."/>
            <person name="Barbe V."/>
            <person name="Pelletier E."/>
            <person name="Sherman D.J."/>
            <person name="Westhof E."/>
            <person name="Weissenbach J."/>
            <person name="Baret P.V."/>
            <person name="Wincker P."/>
            <person name="Gaillardin C."/>
            <person name="Dujon B."/>
            <person name="Souciet J.L."/>
        </authorList>
    </citation>
    <scope>NUCLEOTIDE SEQUENCE [LARGE SCALE GENOMIC DNA]</scope>
    <source>
        <strain evidence="2">ATCC MYA-4447 / BCRC 22081 / CBS 7064 / NBRC 10061 / NRRL Y-12695</strain>
    </source>
</reference>
<sequence length="235" mass="26609">MNSSRLKQINTSPAGKYSIYSGDNIHSPIQDNKENFFKNGSFSSSPIRKNTWSASDFVTTDNKLDMELHKILVESFNSPNKENNAPSTVNYGIRDSKNYRSKEVDKNTNIISKLMELRQMPLRINDSAIFDFDEDPNGSIVQLIEKNHHLINRLNEIQKQIALYKVNRNEIIDKILNSLGQQQESQSLQGTDISKNVVADGLQSLFSTANQNHKEILQHGQRNAASAESSFSYSE</sequence>
<proteinExistence type="predicted"/>
<evidence type="ECO:0000313" key="1">
    <source>
        <dbReference type="EMBL" id="CCE78889.1"/>
    </source>
</evidence>
<dbReference type="OrthoDB" id="4022610at2759"/>
<dbReference type="HOGENOM" id="CLU_1180596_0_0_1"/>
<dbReference type="eggNOG" id="ENOG502R0NN">
    <property type="taxonomic scope" value="Eukaryota"/>
</dbReference>
<name>G8YQF4_PICSO</name>
<accession>G8YQF4</accession>
<gene>
    <name evidence="1" type="primary">Piso0_000923</name>
    <name evidence="1" type="ORF">GNLVRS01_PISO0D07065g</name>
</gene>